<evidence type="ECO:0000313" key="2">
    <source>
        <dbReference type="EMBL" id="RFC68721.1"/>
    </source>
</evidence>
<dbReference type="EMBL" id="QURN01000003">
    <property type="protein sequence ID" value="RFC68721.1"/>
    <property type="molecule type" value="Genomic_DNA"/>
</dbReference>
<sequence>MKTIMFALAALGLSVSASAAAEPAKVAEAGGAKIYTDAKGMTLYTFDKDTAGKTNCYDKCAANWPPFAAAADAKSDGEWTVVERKDGSKMWAYNEKPLYTFIGDKKAGDMAGDGKMGVWHIAKPD</sequence>
<evidence type="ECO:0000256" key="1">
    <source>
        <dbReference type="SAM" id="SignalP"/>
    </source>
</evidence>
<keyword evidence="3" id="KW-1185">Reference proteome</keyword>
<dbReference type="Proteomes" id="UP000262379">
    <property type="component" value="Unassembled WGS sequence"/>
</dbReference>
<dbReference type="PANTHER" id="PTHR39335">
    <property type="entry name" value="BLL4220 PROTEIN"/>
    <property type="match status" value="1"/>
</dbReference>
<protein>
    <recommendedName>
        <fullName evidence="4">Lipoprotein with Yx(FWY)xxD motif</fullName>
    </recommendedName>
</protein>
<dbReference type="InterPro" id="IPR005297">
    <property type="entry name" value="Lipoprotein_repeat"/>
</dbReference>
<proteinExistence type="predicted"/>
<dbReference type="Pfam" id="PF03640">
    <property type="entry name" value="Lipoprotein_15"/>
    <property type="match status" value="2"/>
</dbReference>
<dbReference type="PIRSF" id="PIRSF029720">
    <property type="entry name" value="UCP029720"/>
    <property type="match status" value="1"/>
</dbReference>
<evidence type="ECO:0000313" key="3">
    <source>
        <dbReference type="Proteomes" id="UP000262379"/>
    </source>
</evidence>
<keyword evidence="1" id="KW-0732">Signal</keyword>
<name>A0A371XHN1_9HYPH</name>
<reference evidence="3" key="1">
    <citation type="submission" date="2018-08" db="EMBL/GenBank/DDBJ databases">
        <authorList>
            <person name="Im W.T."/>
        </authorList>
    </citation>
    <scope>NUCLEOTIDE SEQUENCE [LARGE SCALE GENOMIC DNA]</scope>
    <source>
        <strain evidence="3">LA-28</strain>
    </source>
</reference>
<organism evidence="2 3">
    <name type="scientific">Mesorhizobium denitrificans</name>
    <dbReference type="NCBI Taxonomy" id="2294114"/>
    <lineage>
        <taxon>Bacteria</taxon>
        <taxon>Pseudomonadati</taxon>
        <taxon>Pseudomonadota</taxon>
        <taxon>Alphaproteobacteria</taxon>
        <taxon>Hyphomicrobiales</taxon>
        <taxon>Phyllobacteriaceae</taxon>
        <taxon>Mesorhizobium</taxon>
    </lineage>
</organism>
<feature type="signal peptide" evidence="1">
    <location>
        <begin position="1"/>
        <end position="19"/>
    </location>
</feature>
<gene>
    <name evidence="2" type="ORF">DY251_03515</name>
</gene>
<comment type="caution">
    <text evidence="2">The sequence shown here is derived from an EMBL/GenBank/DDBJ whole genome shotgun (WGS) entry which is preliminary data.</text>
</comment>
<dbReference type="AlphaFoldDB" id="A0A371XHN1"/>
<dbReference type="PANTHER" id="PTHR39335:SF1">
    <property type="entry name" value="BLL4220 PROTEIN"/>
    <property type="match status" value="1"/>
</dbReference>
<evidence type="ECO:0008006" key="4">
    <source>
        <dbReference type="Google" id="ProtNLM"/>
    </source>
</evidence>
<dbReference type="InterPro" id="IPR014558">
    <property type="entry name" value="UCP029720"/>
</dbReference>
<feature type="chain" id="PRO_5016877314" description="Lipoprotein with Yx(FWY)xxD motif" evidence="1">
    <location>
        <begin position="20"/>
        <end position="125"/>
    </location>
</feature>
<dbReference type="RefSeq" id="WP_116622489.1">
    <property type="nucleotide sequence ID" value="NZ_QURN01000003.1"/>
</dbReference>
<accession>A0A371XHN1</accession>
<dbReference type="GO" id="GO:0043448">
    <property type="term" value="P:alkane catabolic process"/>
    <property type="evidence" value="ECO:0007669"/>
    <property type="project" value="TreeGrafter"/>
</dbReference>